<dbReference type="Proteomes" id="UP000317730">
    <property type="component" value="Unassembled WGS sequence"/>
</dbReference>
<dbReference type="EMBL" id="BJMV01000023">
    <property type="protein sequence ID" value="GEB86646.1"/>
    <property type="molecule type" value="Genomic_DNA"/>
</dbReference>
<dbReference type="OrthoDB" id="582835at2"/>
<evidence type="ECO:0000313" key="3">
    <source>
        <dbReference type="Proteomes" id="UP000317730"/>
    </source>
</evidence>
<dbReference type="NCBIfam" id="TIGR02096">
    <property type="entry name" value="ketosteroid isomerase-related protein"/>
    <property type="match status" value="1"/>
</dbReference>
<dbReference type="InterPro" id="IPR032710">
    <property type="entry name" value="NTF2-like_dom_sf"/>
</dbReference>
<dbReference type="Pfam" id="PF12680">
    <property type="entry name" value="SnoaL_2"/>
    <property type="match status" value="1"/>
</dbReference>
<organism evidence="2 3">
    <name type="scientific">Acetobacter peroxydans</name>
    <dbReference type="NCBI Taxonomy" id="104098"/>
    <lineage>
        <taxon>Bacteria</taxon>
        <taxon>Pseudomonadati</taxon>
        <taxon>Pseudomonadota</taxon>
        <taxon>Alphaproteobacteria</taxon>
        <taxon>Acetobacterales</taxon>
        <taxon>Acetobacteraceae</taxon>
        <taxon>Acetobacter</taxon>
    </lineage>
</organism>
<dbReference type="InterPro" id="IPR011721">
    <property type="entry name" value="CHP02096"/>
</dbReference>
<feature type="domain" description="SnoaL-like" evidence="1">
    <location>
        <begin position="12"/>
        <end position="120"/>
    </location>
</feature>
<gene>
    <name evidence="2" type="ORF">APE01nite_24430</name>
</gene>
<accession>A0A4Y3TW77</accession>
<dbReference type="RefSeq" id="WP_141377981.1">
    <property type="nucleotide sequence ID" value="NZ_BAPL01000026.1"/>
</dbReference>
<proteinExistence type="predicted"/>
<reference evidence="2 3" key="1">
    <citation type="submission" date="2019-06" db="EMBL/GenBank/DDBJ databases">
        <title>Whole genome shotgun sequence of Acetobacter peroxydans NBRC 13755.</title>
        <authorList>
            <person name="Hosoyama A."/>
            <person name="Uohara A."/>
            <person name="Ohji S."/>
            <person name="Ichikawa N."/>
        </authorList>
    </citation>
    <scope>NUCLEOTIDE SEQUENCE [LARGE SCALE GENOMIC DNA]</scope>
    <source>
        <strain evidence="2 3">NBRC 13755</strain>
    </source>
</reference>
<protein>
    <recommendedName>
        <fullName evidence="1">SnoaL-like domain-containing protein</fullName>
    </recommendedName>
</protein>
<dbReference type="Gene3D" id="3.10.450.50">
    <property type="match status" value="1"/>
</dbReference>
<comment type="caution">
    <text evidence="2">The sequence shown here is derived from an EMBL/GenBank/DDBJ whole genome shotgun (WGS) entry which is preliminary data.</text>
</comment>
<dbReference type="SUPFAM" id="SSF54427">
    <property type="entry name" value="NTF2-like"/>
    <property type="match status" value="1"/>
</dbReference>
<evidence type="ECO:0000259" key="1">
    <source>
        <dbReference type="Pfam" id="PF12680"/>
    </source>
</evidence>
<evidence type="ECO:0000313" key="2">
    <source>
        <dbReference type="EMBL" id="GEB86646.1"/>
    </source>
</evidence>
<dbReference type="AlphaFoldDB" id="A0A4Y3TW77"/>
<name>A0A4Y3TW77_9PROT</name>
<keyword evidence="3" id="KW-1185">Reference proteome</keyword>
<dbReference type="InterPro" id="IPR037401">
    <property type="entry name" value="SnoaL-like"/>
</dbReference>
<sequence>MTQQDTLDLIGRYYAAFNAGDREGFLALLTDDVIHDINQGGREIGRDAFRRFLERMDRSYAEQLKDIVIMAHESGSRAAAEFIVHGTYLNTDEGLPEARGQTYILPAGAFFEVRDGKVSRISNYYNLEDWLKQVAG</sequence>
<dbReference type="CDD" id="cd00531">
    <property type="entry name" value="NTF2_like"/>
    <property type="match status" value="1"/>
</dbReference>